<dbReference type="STRING" id="34720.A0A151JX11"/>
<evidence type="ECO:0000313" key="1">
    <source>
        <dbReference type="EMBL" id="KYN39382.1"/>
    </source>
</evidence>
<sequence>MYYERKRHYNPILNVKATAGSREGYYVAYKMATIKIEVTAVARGQVMLTIFSRNGQNTLNASAIVLPRLTAYADVSSVMMREWPHLQGLKLADPEFCSLDTIDLLLGADVYVAIIESSIKRGGSHEPIVQWTSFRWIVSGAVNEMSSHMALH</sequence>
<proteinExistence type="predicted"/>
<accession>A0A151JX11</accession>
<name>A0A151JX11_9HYME</name>
<evidence type="ECO:0000313" key="2">
    <source>
        <dbReference type="Proteomes" id="UP000078541"/>
    </source>
</evidence>
<keyword evidence="2" id="KW-1185">Reference proteome</keyword>
<reference evidence="1 2" key="1">
    <citation type="submission" date="2016-03" db="EMBL/GenBank/DDBJ databases">
        <title>Trachymyrmex septentrionalis WGS genome.</title>
        <authorList>
            <person name="Nygaard S."/>
            <person name="Hu H."/>
            <person name="Boomsma J."/>
            <person name="Zhang G."/>
        </authorList>
    </citation>
    <scope>NUCLEOTIDE SEQUENCE [LARGE SCALE GENOMIC DNA]</scope>
    <source>
        <strain evidence="1">Tsep2-gDNA-1</strain>
        <tissue evidence="1">Whole body</tissue>
    </source>
</reference>
<dbReference type="Proteomes" id="UP000078541">
    <property type="component" value="Unassembled WGS sequence"/>
</dbReference>
<protein>
    <submittedName>
        <fullName evidence="1">Uncharacterized protein</fullName>
    </submittedName>
</protein>
<organism evidence="1 2">
    <name type="scientific">Trachymyrmex septentrionalis</name>
    <dbReference type="NCBI Taxonomy" id="34720"/>
    <lineage>
        <taxon>Eukaryota</taxon>
        <taxon>Metazoa</taxon>
        <taxon>Ecdysozoa</taxon>
        <taxon>Arthropoda</taxon>
        <taxon>Hexapoda</taxon>
        <taxon>Insecta</taxon>
        <taxon>Pterygota</taxon>
        <taxon>Neoptera</taxon>
        <taxon>Endopterygota</taxon>
        <taxon>Hymenoptera</taxon>
        <taxon>Apocrita</taxon>
        <taxon>Aculeata</taxon>
        <taxon>Formicoidea</taxon>
        <taxon>Formicidae</taxon>
        <taxon>Myrmicinae</taxon>
        <taxon>Trachymyrmex</taxon>
    </lineage>
</organism>
<dbReference type="EMBL" id="KQ981607">
    <property type="protein sequence ID" value="KYN39382.1"/>
    <property type="molecule type" value="Genomic_DNA"/>
</dbReference>
<dbReference type="AlphaFoldDB" id="A0A151JX11"/>
<gene>
    <name evidence="1" type="ORF">ALC56_06200</name>
</gene>